<evidence type="ECO:0000256" key="3">
    <source>
        <dbReference type="ARBA" id="ARBA00022989"/>
    </source>
</evidence>
<dbReference type="InterPro" id="IPR011701">
    <property type="entry name" value="MFS"/>
</dbReference>
<dbReference type="GO" id="GO:0016020">
    <property type="term" value="C:membrane"/>
    <property type="evidence" value="ECO:0007669"/>
    <property type="project" value="UniProtKB-SubCell"/>
</dbReference>
<evidence type="ECO:0000313" key="6">
    <source>
        <dbReference type="EMBL" id="RMZ96772.1"/>
    </source>
</evidence>
<evidence type="ECO:0000313" key="7">
    <source>
        <dbReference type="Proteomes" id="UP000276133"/>
    </source>
</evidence>
<name>A0A3M7PCI7_BRAPC</name>
<accession>A0A3M7PCI7</accession>
<evidence type="ECO:0000256" key="4">
    <source>
        <dbReference type="ARBA" id="ARBA00023136"/>
    </source>
</evidence>
<dbReference type="GO" id="GO:0022857">
    <property type="term" value="F:transmembrane transporter activity"/>
    <property type="evidence" value="ECO:0007669"/>
    <property type="project" value="InterPro"/>
</dbReference>
<keyword evidence="7" id="KW-1185">Reference proteome</keyword>
<feature type="transmembrane region" description="Helical" evidence="5">
    <location>
        <begin position="317"/>
        <end position="335"/>
    </location>
</feature>
<dbReference type="InterPro" id="IPR036259">
    <property type="entry name" value="MFS_trans_sf"/>
</dbReference>
<dbReference type="SUPFAM" id="SSF103473">
    <property type="entry name" value="MFS general substrate transporter"/>
    <property type="match status" value="1"/>
</dbReference>
<evidence type="ECO:0000256" key="1">
    <source>
        <dbReference type="ARBA" id="ARBA00004141"/>
    </source>
</evidence>
<feature type="transmembrane region" description="Helical" evidence="5">
    <location>
        <begin position="98"/>
        <end position="118"/>
    </location>
</feature>
<dbReference type="AlphaFoldDB" id="A0A3M7PCI7"/>
<feature type="transmembrane region" description="Helical" evidence="5">
    <location>
        <begin position="248"/>
        <end position="265"/>
    </location>
</feature>
<feature type="transmembrane region" description="Helical" evidence="5">
    <location>
        <begin position="341"/>
        <end position="361"/>
    </location>
</feature>
<evidence type="ECO:0000256" key="5">
    <source>
        <dbReference type="SAM" id="Phobius"/>
    </source>
</evidence>
<keyword evidence="3 5" id="KW-1133">Transmembrane helix</keyword>
<feature type="transmembrane region" description="Helical" evidence="5">
    <location>
        <begin position="382"/>
        <end position="402"/>
    </location>
</feature>
<dbReference type="PANTHER" id="PTHR10924">
    <property type="entry name" value="MAJOR FACILITATOR SUPERFAMILY PROTEIN-RELATED"/>
    <property type="match status" value="1"/>
</dbReference>
<feature type="transmembrane region" description="Helical" evidence="5">
    <location>
        <begin position="285"/>
        <end position="305"/>
    </location>
</feature>
<dbReference type="Proteomes" id="UP000276133">
    <property type="component" value="Unassembled WGS sequence"/>
</dbReference>
<comment type="caution">
    <text evidence="6">The sequence shown here is derived from an EMBL/GenBank/DDBJ whole genome shotgun (WGS) entry which is preliminary data.</text>
</comment>
<feature type="transmembrane region" description="Helical" evidence="5">
    <location>
        <begin position="138"/>
        <end position="158"/>
    </location>
</feature>
<dbReference type="PANTHER" id="PTHR10924:SF6">
    <property type="entry name" value="SOLUTE CARRIER FAMILY 49 MEMBER A3"/>
    <property type="match status" value="1"/>
</dbReference>
<dbReference type="Gene3D" id="1.20.1250.20">
    <property type="entry name" value="MFS general substrate transporter like domains"/>
    <property type="match status" value="1"/>
</dbReference>
<feature type="transmembrane region" description="Helical" evidence="5">
    <location>
        <begin position="35"/>
        <end position="54"/>
    </location>
</feature>
<dbReference type="OrthoDB" id="422206at2759"/>
<sequence>ISISNISNAFNWICYGSIADFTGEFYKISYNSVNFLSLLYLIVSIPSGFISFWLIDTFGIRASINLGAWINFLGSAIKMVSSLDLADAQPLVSDSAKYSVLLVGQSMCALAQPFVLFVSTKFANTWFSEDQRSLANTIALASNTLGVLVGALVSPQIVYSSQEFISEISLLNIVSCLISLVPAIMAGFINRSTPKFPPSFSAIMNSTNAQSERREYVLNEPEEDEESFFSNFKHYLSQIVKLMSSKDFLILFISFGLSLGLFNTLTTLLEQILCTRGYSDTDVGYFGGAMIISGMVGSLIAGVILDKTKRFEEMSKICFCISALANLLFVILQLYNNDNSFIYYLLLISFCLTGFFGLPLLPICMDMAIECVYPIPEAVSTGLLFIAGQVFGIVFILVYPGLAKNVPKDSFIYDNIQTCTKVNVTGYLVNESRLSVLDFNYPLCSYLRLRSEQEKIAEQIFNSVRS</sequence>
<reference evidence="6 7" key="1">
    <citation type="journal article" date="2018" name="Sci. Rep.">
        <title>Genomic signatures of local adaptation to the degree of environmental predictability in rotifers.</title>
        <authorList>
            <person name="Franch-Gras L."/>
            <person name="Hahn C."/>
            <person name="Garcia-Roger E.M."/>
            <person name="Carmona M.J."/>
            <person name="Serra M."/>
            <person name="Gomez A."/>
        </authorList>
    </citation>
    <scope>NUCLEOTIDE SEQUENCE [LARGE SCALE GENOMIC DNA]</scope>
    <source>
        <strain evidence="6">HYR1</strain>
    </source>
</reference>
<protein>
    <submittedName>
        <fullName evidence="6">Major facilitator superfamily domain-containing 7</fullName>
    </submittedName>
</protein>
<evidence type="ECO:0000256" key="2">
    <source>
        <dbReference type="ARBA" id="ARBA00022692"/>
    </source>
</evidence>
<dbReference type="STRING" id="10195.A0A3M7PCI7"/>
<comment type="subcellular location">
    <subcellularLocation>
        <location evidence="1">Membrane</location>
        <topology evidence="1">Multi-pass membrane protein</topology>
    </subcellularLocation>
</comment>
<keyword evidence="4 5" id="KW-0472">Membrane</keyword>
<feature type="transmembrane region" description="Helical" evidence="5">
    <location>
        <begin position="170"/>
        <end position="189"/>
    </location>
</feature>
<proteinExistence type="predicted"/>
<keyword evidence="2 5" id="KW-0812">Transmembrane</keyword>
<gene>
    <name evidence="6" type="ORF">BpHYR1_009650</name>
</gene>
<dbReference type="InterPro" id="IPR049680">
    <property type="entry name" value="FLVCR1-2_SLC49-like"/>
</dbReference>
<organism evidence="6 7">
    <name type="scientific">Brachionus plicatilis</name>
    <name type="common">Marine rotifer</name>
    <name type="synonym">Brachionus muelleri</name>
    <dbReference type="NCBI Taxonomy" id="10195"/>
    <lineage>
        <taxon>Eukaryota</taxon>
        <taxon>Metazoa</taxon>
        <taxon>Spiralia</taxon>
        <taxon>Gnathifera</taxon>
        <taxon>Rotifera</taxon>
        <taxon>Eurotatoria</taxon>
        <taxon>Monogononta</taxon>
        <taxon>Pseudotrocha</taxon>
        <taxon>Ploima</taxon>
        <taxon>Brachionidae</taxon>
        <taxon>Brachionus</taxon>
    </lineage>
</organism>
<dbReference type="EMBL" id="REGN01011919">
    <property type="protein sequence ID" value="RMZ96772.1"/>
    <property type="molecule type" value="Genomic_DNA"/>
</dbReference>
<feature type="non-terminal residue" evidence="6">
    <location>
        <position position="1"/>
    </location>
</feature>
<dbReference type="Pfam" id="PF07690">
    <property type="entry name" value="MFS_1"/>
    <property type="match status" value="1"/>
</dbReference>